<keyword evidence="11" id="KW-0804">Transcription</keyword>
<dbReference type="FunFam" id="2.60.34.10:FF:000002">
    <property type="entry name" value="Heat shock 70 kDa"/>
    <property type="match status" value="1"/>
</dbReference>
<evidence type="ECO:0000256" key="14">
    <source>
        <dbReference type="ARBA" id="ARBA00064351"/>
    </source>
</evidence>
<evidence type="ECO:0000256" key="11">
    <source>
        <dbReference type="ARBA" id="ARBA00023163"/>
    </source>
</evidence>
<dbReference type="Gene3D" id="1.20.1270.10">
    <property type="match status" value="1"/>
</dbReference>
<dbReference type="SUPFAM" id="SSF48371">
    <property type="entry name" value="ARM repeat"/>
    <property type="match status" value="1"/>
</dbReference>
<comment type="subunit">
    <text evidence="13">Interacts with transcription factor HSF1 on chromatin.</text>
</comment>
<dbReference type="GO" id="GO:0000159">
    <property type="term" value="C:protein phosphatase type 2A complex"/>
    <property type="evidence" value="ECO:0007669"/>
    <property type="project" value="InterPro"/>
</dbReference>
<evidence type="ECO:0000313" key="18">
    <source>
        <dbReference type="Proteomes" id="UP000559256"/>
    </source>
</evidence>
<evidence type="ECO:0000256" key="12">
    <source>
        <dbReference type="ARBA" id="ARBA00023242"/>
    </source>
</evidence>
<dbReference type="FunFam" id="3.30.420.40:FF:000026">
    <property type="entry name" value="Heat shock protein 70"/>
    <property type="match status" value="1"/>
</dbReference>
<dbReference type="InterPro" id="IPR016024">
    <property type="entry name" value="ARM-type_fold"/>
</dbReference>
<dbReference type="Gene3D" id="1.25.10.10">
    <property type="entry name" value="Leucine-rich Repeat Variant"/>
    <property type="match status" value="1"/>
</dbReference>
<dbReference type="Pfam" id="PF00012">
    <property type="entry name" value="HSP70"/>
    <property type="match status" value="1"/>
</dbReference>
<dbReference type="NCBIfam" id="NF001413">
    <property type="entry name" value="PRK00290.1"/>
    <property type="match status" value="1"/>
</dbReference>
<dbReference type="GO" id="GO:1901991">
    <property type="term" value="P:negative regulation of mitotic cell cycle phase transition"/>
    <property type="evidence" value="ECO:0007669"/>
    <property type="project" value="UniProtKB-ARBA"/>
</dbReference>
<comment type="similarity">
    <text evidence="3">Belongs to the heat shock protein 70 family.</text>
</comment>
<comment type="subunit">
    <text evidence="14">PP2A consists of a common heterodimeric core enzyme, composed of a 36 kDa catalytic subunit (subunit C) and a 65 kDa constant regulatory subunit (PR65 or subunit A), that associates with a variety of regulatory subunits. Proteins that associate with the core dimer include three families of regulatory subunits B (the R2/B/PR55/B55, R3/B''/PR72/PR130/PR59 and R5/B'/B56 families), the 48 kDa variable regulatory subunit, viral proteins, and cell signaling molecules.</text>
</comment>
<dbReference type="InterPro" id="IPR013126">
    <property type="entry name" value="Hsp_70_fam"/>
</dbReference>
<keyword evidence="7" id="KW-0547">Nucleotide-binding</keyword>
<evidence type="ECO:0000256" key="1">
    <source>
        <dbReference type="ARBA" id="ARBA00004123"/>
    </source>
</evidence>
<evidence type="ECO:0000256" key="2">
    <source>
        <dbReference type="ARBA" id="ARBA00004496"/>
    </source>
</evidence>
<evidence type="ECO:0000256" key="16">
    <source>
        <dbReference type="SAM" id="MobiDB-lite"/>
    </source>
</evidence>
<dbReference type="InterPro" id="IPR002554">
    <property type="entry name" value="PP2A_B56"/>
</dbReference>
<dbReference type="GO" id="GO:0019888">
    <property type="term" value="F:protein phosphatase regulator activity"/>
    <property type="evidence" value="ECO:0007669"/>
    <property type="project" value="InterPro"/>
</dbReference>
<evidence type="ECO:0000256" key="15">
    <source>
        <dbReference type="ARBA" id="ARBA00068399"/>
    </source>
</evidence>
<accession>A0A8H5GIM9</accession>
<dbReference type="OrthoDB" id="10264446at2759"/>
<dbReference type="GO" id="GO:0005634">
    <property type="term" value="C:nucleus"/>
    <property type="evidence" value="ECO:0007669"/>
    <property type="project" value="UniProtKB-SubCell"/>
</dbReference>
<dbReference type="FunFam" id="3.30.30.30:FF:000001">
    <property type="entry name" value="heat shock 70 kDa protein-like"/>
    <property type="match status" value="1"/>
</dbReference>
<dbReference type="Gene3D" id="2.60.34.10">
    <property type="entry name" value="Substrate Binding Domain Of DNAk, Chain A, domain 1"/>
    <property type="match status" value="1"/>
</dbReference>
<dbReference type="InterPro" id="IPR029047">
    <property type="entry name" value="HSP70_peptide-bd_sf"/>
</dbReference>
<dbReference type="GO" id="GO:0005737">
    <property type="term" value="C:cytoplasm"/>
    <property type="evidence" value="ECO:0007669"/>
    <property type="project" value="UniProtKB-SubCell"/>
</dbReference>
<dbReference type="GO" id="GO:0035556">
    <property type="term" value="P:intracellular signal transduction"/>
    <property type="evidence" value="ECO:0007669"/>
    <property type="project" value="UniProtKB-ARBA"/>
</dbReference>
<comment type="similarity">
    <text evidence="4">Belongs to the phosphatase 2A regulatory subunit B family.</text>
</comment>
<dbReference type="PROSITE" id="PS00329">
    <property type="entry name" value="HSP70_2"/>
    <property type="match status" value="1"/>
</dbReference>
<comment type="caution">
    <text evidence="17">The sequence shown here is derived from an EMBL/GenBank/DDBJ whole genome shotgun (WGS) entry which is preliminary data.</text>
</comment>
<dbReference type="FunFam" id="1.20.1270.10:FF:000021">
    <property type="entry name" value="Heat shock protein 70"/>
    <property type="match status" value="1"/>
</dbReference>
<dbReference type="FunFam" id="3.90.640.10:FF:000002">
    <property type="entry name" value="Heat shock 70 kDa"/>
    <property type="match status" value="1"/>
</dbReference>
<dbReference type="GO" id="GO:0098813">
    <property type="term" value="P:nuclear chromosome segregation"/>
    <property type="evidence" value="ECO:0007669"/>
    <property type="project" value="UniProtKB-ARBA"/>
</dbReference>
<sequence>MFRKSSSDSSSKKESKNNSSNSSAPPPPPPNTAKPLPNPAVSLNNTNSNQARSSSPASSAPSTPDRRHSGDGVPLTPPIVVVSPDSSASITRGQHPAPGSERGSEATPPRNTTLNRLRAGPKDTIPMVGKPPRKQRSSRFVVTEKVEIERLPPFMETPPADRSQLFVKKLHQCRVLFDFNDASADLKGKQIKAQTLHEMLEYITTQRGVITESIYPEVVNMFGSNLFRSIPPPVNPTGDAFDPEEDEPVLELAWPHLQIVYEFFLRFVESPDFNTNLAKRYIDQPFVLSLLELFDSEDPRERDFLKTTLHRIYGKFLNLRAFIRRSINNVFFQFIYETEKHNGIAELLEILGSIINGFALPLKEEHKIFLTKVLIPLHKVKSLSLYHPQLAYCVVQFLEKDPSLAEDVMLGLLKFWPKVNSPKEVMFLNEVEEVLDVTDPVEFQKIQVPLFQQLARCINSQHFQVAERALLYWNNEYVVNLMSDNLAIVLPIVFPALTIHGMVYNALKLFMEINPDLFDESMQQYKQRKLEEHEHAVHRYEAWQVMRNKALSNAPNGKMPEGYVEIPHAPPPPPPVVEDIDVLDLSMELNAASIDDVAGDLDEHGVERVPMADPGLDSSYNMATTELSPTSGHQSPHVRRKSVLPVLMTLEETAFPDQVHEVLDRGTGNIHLSSIENPPSLRSLILRQCAIDVIIEHTIMSSSKAIGIDLGTTYSCVGVWQNDRVEIIANDQGNRTTPSYVSFSDTERLIGDAAKNQVAMNPLNTVFDAKRLIGRKFDDAEVQADIKHFPFKVLNKAGKPYIEVEYRGEKKEFSPEEISSMVLLKMKETAESYLGTTITNAVVTVPAYFNDSQRQATKDAGTISGMNVLRIINEPTAAAIAYGLDKKVQGERNVLIFDLGGGTFDVSLLTIEEGIFEVKATAGDTHLGGEDFDNRLVNHFVQEFKRKNKKDLSTNPRALRRLRTACERAKRTLSSAAQTSIEIDSLFEGIDFYTSLTRARFEELCQDLFRSTLEPVEKVLRDSKIDKANVHEIVLVGGSTRIPRIVKLVSDFFNGKEPNKSINPDEAVAYGAAVQAAILSGDTSEKTQDLLLLDVAPLSLGIETAGGVMTALIKRNTTVPTKKSEVFSTYADNQPGVLIQVYEGERARTKDNNLLGKFELSGIPPAPRGVPQIEVTFDIDANGILNVSASDKTTGKSNRITITNDKGRLSKEEIERMVSEAEKYKAEDEEAAARITAKNGLESYAYNLRNSLTDEKLADKFDPADKSKLEGAVNEAISWLDSSQEASKEEYEGRQKELEAIANPIMQKLYASAGGAPGGFPGAGGAAPGGFPGGAPSEDGPSVEEVD</sequence>
<dbReference type="Gene3D" id="3.30.30.30">
    <property type="match status" value="1"/>
</dbReference>
<evidence type="ECO:0000256" key="7">
    <source>
        <dbReference type="ARBA" id="ARBA00022741"/>
    </source>
</evidence>
<evidence type="ECO:0000256" key="8">
    <source>
        <dbReference type="ARBA" id="ARBA00022840"/>
    </source>
</evidence>
<dbReference type="FunFam" id="1.25.10.10:FF:000016">
    <property type="entry name" value="Serine/threonine-protein phosphatase 2A 56 kDa regulatory subunit"/>
    <property type="match status" value="1"/>
</dbReference>
<name>A0A8H5GIM9_9AGAR</name>
<evidence type="ECO:0000256" key="13">
    <source>
        <dbReference type="ARBA" id="ARBA00062310"/>
    </source>
</evidence>
<keyword evidence="9" id="KW-0805">Transcription regulation</keyword>
<keyword evidence="8" id="KW-0067">ATP-binding</keyword>
<organism evidence="17 18">
    <name type="scientific">Tetrapyrgos nigripes</name>
    <dbReference type="NCBI Taxonomy" id="182062"/>
    <lineage>
        <taxon>Eukaryota</taxon>
        <taxon>Fungi</taxon>
        <taxon>Dikarya</taxon>
        <taxon>Basidiomycota</taxon>
        <taxon>Agaricomycotina</taxon>
        <taxon>Agaricomycetes</taxon>
        <taxon>Agaricomycetidae</taxon>
        <taxon>Agaricales</taxon>
        <taxon>Marasmiineae</taxon>
        <taxon>Marasmiaceae</taxon>
        <taxon>Tetrapyrgos</taxon>
    </lineage>
</organism>
<feature type="compositionally biased region" description="Polar residues" evidence="16">
    <location>
        <begin position="41"/>
        <end position="50"/>
    </location>
</feature>
<dbReference type="EMBL" id="JAACJM010000026">
    <property type="protein sequence ID" value="KAF5365642.1"/>
    <property type="molecule type" value="Genomic_DNA"/>
</dbReference>
<dbReference type="Gene3D" id="3.30.420.40">
    <property type="match status" value="2"/>
</dbReference>
<keyword evidence="18" id="KW-1185">Reference proteome</keyword>
<evidence type="ECO:0000256" key="4">
    <source>
        <dbReference type="ARBA" id="ARBA00008259"/>
    </source>
</evidence>
<dbReference type="PRINTS" id="PR00301">
    <property type="entry name" value="HEATSHOCK70"/>
</dbReference>
<protein>
    <recommendedName>
        <fullName evidence="15">Transcriptional coregulator SSA1</fullName>
    </recommendedName>
</protein>
<evidence type="ECO:0000256" key="9">
    <source>
        <dbReference type="ARBA" id="ARBA00023015"/>
    </source>
</evidence>
<feature type="compositionally biased region" description="Pro residues" evidence="16">
    <location>
        <begin position="24"/>
        <end position="38"/>
    </location>
</feature>
<gene>
    <name evidence="17" type="ORF">D9758_003212</name>
</gene>
<dbReference type="PROSITE" id="PS00297">
    <property type="entry name" value="HSP70_1"/>
    <property type="match status" value="1"/>
</dbReference>
<dbReference type="PANTHER" id="PTHR19375">
    <property type="entry name" value="HEAT SHOCK PROTEIN 70KDA"/>
    <property type="match status" value="1"/>
</dbReference>
<comment type="subcellular location">
    <subcellularLocation>
        <location evidence="2">Cytoplasm</location>
    </subcellularLocation>
    <subcellularLocation>
        <location evidence="1">Nucleus</location>
    </subcellularLocation>
</comment>
<dbReference type="SUPFAM" id="SSF100920">
    <property type="entry name" value="Heat shock protein 70kD (HSP70), peptide-binding domain"/>
    <property type="match status" value="1"/>
</dbReference>
<evidence type="ECO:0000256" key="6">
    <source>
        <dbReference type="ARBA" id="ARBA00022553"/>
    </source>
</evidence>
<dbReference type="Gene3D" id="3.90.640.10">
    <property type="entry name" value="Actin, Chain A, domain 4"/>
    <property type="match status" value="1"/>
</dbReference>
<dbReference type="PROSITE" id="PS01036">
    <property type="entry name" value="HSP70_3"/>
    <property type="match status" value="1"/>
</dbReference>
<dbReference type="InterPro" id="IPR018181">
    <property type="entry name" value="Heat_shock_70_CS"/>
</dbReference>
<dbReference type="SUPFAM" id="SSF100934">
    <property type="entry name" value="Heat shock protein 70kD (HSP70), C-terminal subdomain"/>
    <property type="match status" value="1"/>
</dbReference>
<dbReference type="GO" id="GO:0140662">
    <property type="term" value="F:ATP-dependent protein folding chaperone"/>
    <property type="evidence" value="ECO:0007669"/>
    <property type="project" value="InterPro"/>
</dbReference>
<dbReference type="GO" id="GO:0005816">
    <property type="term" value="C:spindle pole body"/>
    <property type="evidence" value="ECO:0007669"/>
    <property type="project" value="UniProtKB-ARBA"/>
</dbReference>
<feature type="region of interest" description="Disordered" evidence="16">
    <location>
        <begin position="1"/>
        <end position="140"/>
    </location>
</feature>
<dbReference type="GO" id="GO:0005524">
    <property type="term" value="F:ATP binding"/>
    <property type="evidence" value="ECO:0007669"/>
    <property type="project" value="UniProtKB-KW"/>
</dbReference>
<dbReference type="GO" id="GO:0051754">
    <property type="term" value="P:meiotic sister chromatid cohesion, centromeric"/>
    <property type="evidence" value="ECO:0007669"/>
    <property type="project" value="UniProtKB-ARBA"/>
</dbReference>
<dbReference type="FunFam" id="3.30.420.40:FF:000172">
    <property type="entry name" value="Heat shock 70 kDa protein"/>
    <property type="match status" value="2"/>
</dbReference>
<dbReference type="Pfam" id="PF01603">
    <property type="entry name" value="B56"/>
    <property type="match status" value="1"/>
</dbReference>
<dbReference type="InterPro" id="IPR043129">
    <property type="entry name" value="ATPase_NBD"/>
</dbReference>
<evidence type="ECO:0000313" key="17">
    <source>
        <dbReference type="EMBL" id="KAF5365642.1"/>
    </source>
</evidence>
<feature type="region of interest" description="Disordered" evidence="16">
    <location>
        <begin position="1312"/>
        <end position="1347"/>
    </location>
</feature>
<dbReference type="Proteomes" id="UP000559256">
    <property type="component" value="Unassembled WGS sequence"/>
</dbReference>
<dbReference type="CDD" id="cd10233">
    <property type="entry name" value="ASKHA_NBD_HSP70_HSPA1"/>
    <property type="match status" value="1"/>
</dbReference>
<keyword evidence="10" id="KW-0346">Stress response</keyword>
<dbReference type="InterPro" id="IPR011989">
    <property type="entry name" value="ARM-like"/>
</dbReference>
<keyword evidence="5" id="KW-0963">Cytoplasm</keyword>
<reference evidence="17 18" key="1">
    <citation type="journal article" date="2020" name="ISME J.">
        <title>Uncovering the hidden diversity of litter-decomposition mechanisms in mushroom-forming fungi.</title>
        <authorList>
            <person name="Floudas D."/>
            <person name="Bentzer J."/>
            <person name="Ahren D."/>
            <person name="Johansson T."/>
            <person name="Persson P."/>
            <person name="Tunlid A."/>
        </authorList>
    </citation>
    <scope>NUCLEOTIDE SEQUENCE [LARGE SCALE GENOMIC DNA]</scope>
    <source>
        <strain evidence="17 18">CBS 291.85</strain>
    </source>
</reference>
<keyword evidence="6" id="KW-0597">Phosphoprotein</keyword>
<evidence type="ECO:0000256" key="5">
    <source>
        <dbReference type="ARBA" id="ARBA00022490"/>
    </source>
</evidence>
<evidence type="ECO:0000256" key="10">
    <source>
        <dbReference type="ARBA" id="ARBA00023016"/>
    </source>
</evidence>
<feature type="compositionally biased region" description="Gly residues" evidence="16">
    <location>
        <begin position="1315"/>
        <end position="1333"/>
    </location>
</feature>
<feature type="compositionally biased region" description="Low complexity" evidence="16">
    <location>
        <begin position="51"/>
        <end position="63"/>
    </location>
</feature>
<dbReference type="SUPFAM" id="SSF53067">
    <property type="entry name" value="Actin-like ATPase domain"/>
    <property type="match status" value="2"/>
</dbReference>
<keyword evidence="12" id="KW-0539">Nucleus</keyword>
<dbReference type="GO" id="GO:0000776">
    <property type="term" value="C:kinetochore"/>
    <property type="evidence" value="ECO:0007669"/>
    <property type="project" value="UniProtKB-ARBA"/>
</dbReference>
<proteinExistence type="inferred from homology"/>
<dbReference type="InterPro" id="IPR029048">
    <property type="entry name" value="HSP70_C_sf"/>
</dbReference>
<evidence type="ECO:0000256" key="3">
    <source>
        <dbReference type="ARBA" id="ARBA00007381"/>
    </source>
</evidence>